<sequence>MLCQALAPGGRVHRSPTVGGASAAEEEEGGSGEEATDKNDEEEERLEELDGESSRRRPSPVVVGSSADCRPGRSQGLVVTAPPSLSLLPPPCSWVVVTERGIEWRGRESVCEWRGIDTERGEEEIRE</sequence>
<organism evidence="2 3">
    <name type="scientific">Oryza sativa subsp. indica</name>
    <name type="common">Rice</name>
    <dbReference type="NCBI Taxonomy" id="39946"/>
    <lineage>
        <taxon>Eukaryota</taxon>
        <taxon>Viridiplantae</taxon>
        <taxon>Streptophyta</taxon>
        <taxon>Embryophyta</taxon>
        <taxon>Tracheophyta</taxon>
        <taxon>Spermatophyta</taxon>
        <taxon>Magnoliopsida</taxon>
        <taxon>Liliopsida</taxon>
        <taxon>Poales</taxon>
        <taxon>Poaceae</taxon>
        <taxon>BOP clade</taxon>
        <taxon>Oryzoideae</taxon>
        <taxon>Oryzeae</taxon>
        <taxon>Oryzinae</taxon>
        <taxon>Oryza</taxon>
        <taxon>Oryza sativa</taxon>
    </lineage>
</organism>
<protein>
    <submittedName>
        <fullName evidence="2">Uncharacterized protein</fullName>
    </submittedName>
</protein>
<dbReference type="Gramene" id="BGIOSGA016758-TA">
    <property type="protein sequence ID" value="BGIOSGA016758-PA"/>
    <property type="gene ID" value="BGIOSGA016758"/>
</dbReference>
<evidence type="ECO:0000313" key="2">
    <source>
        <dbReference type="EMBL" id="EEC77642.1"/>
    </source>
</evidence>
<evidence type="ECO:0000313" key="3">
    <source>
        <dbReference type="Proteomes" id="UP000007015"/>
    </source>
</evidence>
<accession>B8AS14</accession>
<dbReference type="Proteomes" id="UP000007015">
    <property type="component" value="Chromosome 4"/>
</dbReference>
<dbReference type="AlphaFoldDB" id="B8AS14"/>
<feature type="compositionally biased region" description="Acidic residues" evidence="1">
    <location>
        <begin position="39"/>
        <end position="51"/>
    </location>
</feature>
<proteinExistence type="predicted"/>
<dbReference type="EMBL" id="CM000129">
    <property type="protein sequence ID" value="EEC77642.1"/>
    <property type="molecule type" value="Genomic_DNA"/>
</dbReference>
<evidence type="ECO:0000256" key="1">
    <source>
        <dbReference type="SAM" id="MobiDB-lite"/>
    </source>
</evidence>
<keyword evidence="3" id="KW-1185">Reference proteome</keyword>
<dbReference type="OMA" id="WVIVIER"/>
<gene>
    <name evidence="2" type="ORF">OsI_16642</name>
</gene>
<name>B8AS14_ORYSI</name>
<reference evidence="2 3" key="1">
    <citation type="journal article" date="2005" name="PLoS Biol.">
        <title>The genomes of Oryza sativa: a history of duplications.</title>
        <authorList>
            <person name="Yu J."/>
            <person name="Wang J."/>
            <person name="Lin W."/>
            <person name="Li S."/>
            <person name="Li H."/>
            <person name="Zhou J."/>
            <person name="Ni P."/>
            <person name="Dong W."/>
            <person name="Hu S."/>
            <person name="Zeng C."/>
            <person name="Zhang J."/>
            <person name="Zhang Y."/>
            <person name="Li R."/>
            <person name="Xu Z."/>
            <person name="Li S."/>
            <person name="Li X."/>
            <person name="Zheng H."/>
            <person name="Cong L."/>
            <person name="Lin L."/>
            <person name="Yin J."/>
            <person name="Geng J."/>
            <person name="Li G."/>
            <person name="Shi J."/>
            <person name="Liu J."/>
            <person name="Lv H."/>
            <person name="Li J."/>
            <person name="Wang J."/>
            <person name="Deng Y."/>
            <person name="Ran L."/>
            <person name="Shi X."/>
            <person name="Wang X."/>
            <person name="Wu Q."/>
            <person name="Li C."/>
            <person name="Ren X."/>
            <person name="Wang J."/>
            <person name="Wang X."/>
            <person name="Li D."/>
            <person name="Liu D."/>
            <person name="Zhang X."/>
            <person name="Ji Z."/>
            <person name="Zhao W."/>
            <person name="Sun Y."/>
            <person name="Zhang Z."/>
            <person name="Bao J."/>
            <person name="Han Y."/>
            <person name="Dong L."/>
            <person name="Ji J."/>
            <person name="Chen P."/>
            <person name="Wu S."/>
            <person name="Liu J."/>
            <person name="Xiao Y."/>
            <person name="Bu D."/>
            <person name="Tan J."/>
            <person name="Yang L."/>
            <person name="Ye C."/>
            <person name="Zhang J."/>
            <person name="Xu J."/>
            <person name="Zhou Y."/>
            <person name="Yu Y."/>
            <person name="Zhang B."/>
            <person name="Zhuang S."/>
            <person name="Wei H."/>
            <person name="Liu B."/>
            <person name="Lei M."/>
            <person name="Yu H."/>
            <person name="Li Y."/>
            <person name="Xu H."/>
            <person name="Wei S."/>
            <person name="He X."/>
            <person name="Fang L."/>
            <person name="Zhang Z."/>
            <person name="Zhang Y."/>
            <person name="Huang X."/>
            <person name="Su Z."/>
            <person name="Tong W."/>
            <person name="Li J."/>
            <person name="Tong Z."/>
            <person name="Li S."/>
            <person name="Ye J."/>
            <person name="Wang L."/>
            <person name="Fang L."/>
            <person name="Lei T."/>
            <person name="Chen C."/>
            <person name="Chen H."/>
            <person name="Xu Z."/>
            <person name="Li H."/>
            <person name="Huang H."/>
            <person name="Zhang F."/>
            <person name="Xu H."/>
            <person name="Li N."/>
            <person name="Zhao C."/>
            <person name="Li S."/>
            <person name="Dong L."/>
            <person name="Huang Y."/>
            <person name="Li L."/>
            <person name="Xi Y."/>
            <person name="Qi Q."/>
            <person name="Li W."/>
            <person name="Zhang B."/>
            <person name="Hu W."/>
            <person name="Zhang Y."/>
            <person name="Tian X."/>
            <person name="Jiao Y."/>
            <person name="Liang X."/>
            <person name="Jin J."/>
            <person name="Gao L."/>
            <person name="Zheng W."/>
            <person name="Hao B."/>
            <person name="Liu S."/>
            <person name="Wang W."/>
            <person name="Yuan L."/>
            <person name="Cao M."/>
            <person name="McDermott J."/>
            <person name="Samudrala R."/>
            <person name="Wang J."/>
            <person name="Wong G.K."/>
            <person name="Yang H."/>
        </authorList>
    </citation>
    <scope>NUCLEOTIDE SEQUENCE [LARGE SCALE GENOMIC DNA]</scope>
    <source>
        <strain evidence="3">cv. 93-11</strain>
    </source>
</reference>
<dbReference type="HOGENOM" id="CLU_1974197_0_0_1"/>
<feature type="region of interest" description="Disordered" evidence="1">
    <location>
        <begin position="1"/>
        <end position="76"/>
    </location>
</feature>